<comment type="caution">
    <text evidence="1">The sequence shown here is derived from an EMBL/GenBank/DDBJ whole genome shotgun (WGS) entry which is preliminary data.</text>
</comment>
<evidence type="ECO:0000313" key="1">
    <source>
        <dbReference type="EMBL" id="MBB4779133.1"/>
    </source>
</evidence>
<gene>
    <name evidence="1" type="ORF">BJY27_000094</name>
</gene>
<evidence type="ECO:0000313" key="2">
    <source>
        <dbReference type="Proteomes" id="UP000530530"/>
    </source>
</evidence>
<dbReference type="Proteomes" id="UP000530530">
    <property type="component" value="Unassembled WGS sequence"/>
</dbReference>
<keyword evidence="2" id="KW-1185">Reference proteome</keyword>
<dbReference type="EMBL" id="JACHNG010000001">
    <property type="protein sequence ID" value="MBB4779133.1"/>
    <property type="molecule type" value="Genomic_DNA"/>
</dbReference>
<sequence>MSVIKRSGCISAGRVSVEGPVLVGGVAVPVGVEVAVGGQQSWPVNGTATAGAWSSATATTSHHCCPVGRGAGPARERHAHRRDDRRAQAVLLSAPAPPWARKSSKLAEVLPLHYLHGLPSGDFAPALEQFLGSSAGLSPATVTRRTAHWQADHTAFQDGACSLRTMSLSHVVSLASFL</sequence>
<reference evidence="1 2" key="1">
    <citation type="submission" date="2020-08" db="EMBL/GenBank/DDBJ databases">
        <title>Sequencing the genomes of 1000 actinobacteria strains.</title>
        <authorList>
            <person name="Klenk H.-P."/>
        </authorList>
    </citation>
    <scope>NUCLEOTIDE SEQUENCE [LARGE SCALE GENOMIC DNA]</scope>
    <source>
        <strain evidence="1 2">DSM 41530</strain>
    </source>
</reference>
<organism evidence="1 2">
    <name type="scientific">Streptomyces rapamycinicus</name>
    <dbReference type="NCBI Taxonomy" id="1226757"/>
    <lineage>
        <taxon>Bacteria</taxon>
        <taxon>Bacillati</taxon>
        <taxon>Actinomycetota</taxon>
        <taxon>Actinomycetes</taxon>
        <taxon>Kitasatosporales</taxon>
        <taxon>Streptomycetaceae</taxon>
        <taxon>Streptomyces</taxon>
        <taxon>Streptomyces violaceusniger group</taxon>
    </lineage>
</organism>
<accession>A0ABR6LC43</accession>
<name>A0ABR6LC43_9ACTN</name>
<proteinExistence type="predicted"/>
<protein>
    <submittedName>
        <fullName evidence="1">Uncharacterized protein</fullName>
    </submittedName>
</protein>